<dbReference type="CDD" id="cd01061">
    <property type="entry name" value="RNase_T2_euk"/>
    <property type="match status" value="1"/>
</dbReference>
<protein>
    <recommendedName>
        <fullName evidence="2">ribonuclease T2</fullName>
        <ecNumber evidence="2">4.6.1.19</ecNumber>
    </recommendedName>
</protein>
<dbReference type="EC" id="4.6.1.19" evidence="2"/>
<keyword evidence="6" id="KW-0732">Signal</keyword>
<dbReference type="InterPro" id="IPR033130">
    <property type="entry name" value="RNase_T2_His_AS_2"/>
</dbReference>
<dbReference type="PANTHER" id="PTHR11240:SF22">
    <property type="entry name" value="RIBONUCLEASE T2"/>
    <property type="match status" value="1"/>
</dbReference>
<organism evidence="7 8">
    <name type="scientific">Rhizopus stolonifer</name>
    <name type="common">Rhizopus nigricans</name>
    <dbReference type="NCBI Taxonomy" id="4846"/>
    <lineage>
        <taxon>Eukaryota</taxon>
        <taxon>Fungi</taxon>
        <taxon>Fungi incertae sedis</taxon>
        <taxon>Mucoromycota</taxon>
        <taxon>Mucoromycotina</taxon>
        <taxon>Mucoromycetes</taxon>
        <taxon>Mucorales</taxon>
        <taxon>Mucorineae</taxon>
        <taxon>Rhizopodaceae</taxon>
        <taxon>Rhizopus</taxon>
    </lineage>
</organism>
<dbReference type="InterPro" id="IPR001568">
    <property type="entry name" value="RNase_T2-like"/>
</dbReference>
<comment type="caution">
    <text evidence="7">The sequence shown here is derived from an EMBL/GenBank/DDBJ whole genome shotgun (WGS) entry which is preliminary data.</text>
</comment>
<evidence type="ECO:0000256" key="4">
    <source>
        <dbReference type="PIRSR" id="PIRSR633697-1"/>
    </source>
</evidence>
<feature type="chain" id="PRO_5016735389" description="ribonuclease T2" evidence="6">
    <location>
        <begin position="17"/>
        <end position="238"/>
    </location>
</feature>
<comment type="similarity">
    <text evidence="1 5">Belongs to the RNase T2 family.</text>
</comment>
<dbReference type="Gene3D" id="3.90.730.10">
    <property type="entry name" value="Ribonuclease T2-like"/>
    <property type="match status" value="1"/>
</dbReference>
<dbReference type="InterPro" id="IPR033697">
    <property type="entry name" value="Ribonuclease_T2_eukaryotic"/>
</dbReference>
<dbReference type="AlphaFoldDB" id="A0A367JKS0"/>
<evidence type="ECO:0000256" key="6">
    <source>
        <dbReference type="SAM" id="SignalP"/>
    </source>
</evidence>
<evidence type="ECO:0000313" key="8">
    <source>
        <dbReference type="Proteomes" id="UP000253551"/>
    </source>
</evidence>
<feature type="active site" evidence="4">
    <location>
        <position position="121"/>
    </location>
</feature>
<dbReference type="Proteomes" id="UP000253551">
    <property type="component" value="Unassembled WGS sequence"/>
</dbReference>
<evidence type="ECO:0000256" key="3">
    <source>
        <dbReference type="ARBA" id="ARBA00023157"/>
    </source>
</evidence>
<accession>A0A367JKS0</accession>
<dbReference type="GO" id="GO:0003723">
    <property type="term" value="F:RNA binding"/>
    <property type="evidence" value="ECO:0007669"/>
    <property type="project" value="InterPro"/>
</dbReference>
<dbReference type="InterPro" id="IPR036430">
    <property type="entry name" value="RNase_T2-like_sf"/>
</dbReference>
<evidence type="ECO:0000256" key="1">
    <source>
        <dbReference type="ARBA" id="ARBA00007469"/>
    </source>
</evidence>
<keyword evidence="3" id="KW-1015">Disulfide bond</keyword>
<name>A0A367JKS0_RHIST</name>
<reference evidence="7 8" key="1">
    <citation type="journal article" date="2018" name="G3 (Bethesda)">
        <title>Phylogenetic and Phylogenomic Definition of Rhizopus Species.</title>
        <authorList>
            <person name="Gryganskyi A.P."/>
            <person name="Golan J."/>
            <person name="Dolatabadi S."/>
            <person name="Mondo S."/>
            <person name="Robb S."/>
            <person name="Idnurm A."/>
            <person name="Muszewska A."/>
            <person name="Steczkiewicz K."/>
            <person name="Masonjones S."/>
            <person name="Liao H.L."/>
            <person name="Gajdeczka M.T."/>
            <person name="Anike F."/>
            <person name="Vuek A."/>
            <person name="Anishchenko I.M."/>
            <person name="Voigt K."/>
            <person name="de Hoog G.S."/>
            <person name="Smith M.E."/>
            <person name="Heitman J."/>
            <person name="Vilgalys R."/>
            <person name="Stajich J.E."/>
        </authorList>
    </citation>
    <scope>NUCLEOTIDE SEQUENCE [LARGE SCALE GENOMIC DNA]</scope>
    <source>
        <strain evidence="7 8">LSU 92-RS-03</strain>
    </source>
</reference>
<gene>
    <name evidence="7" type="primary">RNY1_1</name>
    <name evidence="7" type="ORF">CU098_002652</name>
</gene>
<feature type="active site" evidence="4">
    <location>
        <position position="62"/>
    </location>
</feature>
<feature type="active site" evidence="4">
    <location>
        <position position="125"/>
    </location>
</feature>
<dbReference type="OrthoDB" id="435754at2759"/>
<dbReference type="PROSITE" id="PS51257">
    <property type="entry name" value="PROKAR_LIPOPROTEIN"/>
    <property type="match status" value="1"/>
</dbReference>
<dbReference type="GO" id="GO:0033897">
    <property type="term" value="F:ribonuclease T2 activity"/>
    <property type="evidence" value="ECO:0007669"/>
    <property type="project" value="UniProtKB-EC"/>
</dbReference>
<dbReference type="Pfam" id="PF00445">
    <property type="entry name" value="Ribonuclease_T2"/>
    <property type="match status" value="1"/>
</dbReference>
<evidence type="ECO:0000256" key="2">
    <source>
        <dbReference type="ARBA" id="ARBA00012571"/>
    </source>
</evidence>
<dbReference type="EMBL" id="PJQM01003150">
    <property type="protein sequence ID" value="RCH90485.1"/>
    <property type="molecule type" value="Genomic_DNA"/>
</dbReference>
<dbReference type="PROSITE" id="PS00531">
    <property type="entry name" value="RNASE_T2_2"/>
    <property type="match status" value="1"/>
</dbReference>
<proteinExistence type="inferred from homology"/>
<evidence type="ECO:0000313" key="7">
    <source>
        <dbReference type="EMBL" id="RCH90485.1"/>
    </source>
</evidence>
<sequence length="238" mass="25705">MKFLLALAALVGSAVAQSCSTTTLSCSSGSSGDTCCSPKYGLVVLNLQWIVGYGPSNAFTLHGLWPDTCSGGYGPSSGCDSSRTSSSVASIIENMDSSLYSSMQKYWPSNTGNNNKFWSHEWSKHGTCVTTYDPDCYSDYQENEDMVDYFQKAIDLRSQYNVYEALSSNGITPGGRYSASEMRSALEDYFGASVYLGCSSGTLSDVELFFYVKGRDTYQITDAVSTGSCSGSVEYPTK</sequence>
<keyword evidence="8" id="KW-1185">Reference proteome</keyword>
<dbReference type="InterPro" id="IPR018188">
    <property type="entry name" value="RNase_T2_His_AS_1"/>
</dbReference>
<dbReference type="PROSITE" id="PS00530">
    <property type="entry name" value="RNASE_T2_1"/>
    <property type="match status" value="1"/>
</dbReference>
<dbReference type="GO" id="GO:0005576">
    <property type="term" value="C:extracellular region"/>
    <property type="evidence" value="ECO:0007669"/>
    <property type="project" value="TreeGrafter"/>
</dbReference>
<dbReference type="PANTHER" id="PTHR11240">
    <property type="entry name" value="RIBONUCLEASE T2"/>
    <property type="match status" value="1"/>
</dbReference>
<feature type="signal peptide" evidence="6">
    <location>
        <begin position="1"/>
        <end position="16"/>
    </location>
</feature>
<dbReference type="SUPFAM" id="SSF55895">
    <property type="entry name" value="Ribonuclease Rh-like"/>
    <property type="match status" value="1"/>
</dbReference>
<evidence type="ECO:0000256" key="5">
    <source>
        <dbReference type="RuleBase" id="RU004328"/>
    </source>
</evidence>
<dbReference type="GO" id="GO:0006401">
    <property type="term" value="P:RNA catabolic process"/>
    <property type="evidence" value="ECO:0007669"/>
    <property type="project" value="TreeGrafter"/>
</dbReference>